<dbReference type="Proteomes" id="UP000634136">
    <property type="component" value="Unassembled WGS sequence"/>
</dbReference>
<reference evidence="1" key="1">
    <citation type="submission" date="2020-09" db="EMBL/GenBank/DDBJ databases">
        <title>Genome-Enabled Discovery of Anthraquinone Biosynthesis in Senna tora.</title>
        <authorList>
            <person name="Kang S.-H."/>
            <person name="Pandey R.P."/>
            <person name="Lee C.-M."/>
            <person name="Sim J.-S."/>
            <person name="Jeong J.-T."/>
            <person name="Choi B.-S."/>
            <person name="Jung M."/>
            <person name="Ginzburg D."/>
            <person name="Zhao K."/>
            <person name="Won S.Y."/>
            <person name="Oh T.-J."/>
            <person name="Yu Y."/>
            <person name="Kim N.-H."/>
            <person name="Lee O.R."/>
            <person name="Lee T.-H."/>
            <person name="Bashyal P."/>
            <person name="Kim T.-S."/>
            <person name="Lee W.-H."/>
            <person name="Kawkins C."/>
            <person name="Kim C.-K."/>
            <person name="Kim J.S."/>
            <person name="Ahn B.O."/>
            <person name="Rhee S.Y."/>
            <person name="Sohng J.K."/>
        </authorList>
    </citation>
    <scope>NUCLEOTIDE SEQUENCE</scope>
    <source>
        <tissue evidence="1">Leaf</tissue>
    </source>
</reference>
<dbReference type="EMBL" id="JAAIUW010000005">
    <property type="protein sequence ID" value="KAF7833159.1"/>
    <property type="molecule type" value="Genomic_DNA"/>
</dbReference>
<dbReference type="AlphaFoldDB" id="A0A835C5N4"/>
<protein>
    <submittedName>
        <fullName evidence="1">Uncharacterized protein</fullName>
    </submittedName>
</protein>
<accession>A0A835C5N4</accession>
<name>A0A835C5N4_9FABA</name>
<evidence type="ECO:0000313" key="2">
    <source>
        <dbReference type="Proteomes" id="UP000634136"/>
    </source>
</evidence>
<sequence length="211" mass="24410">MTMVMASASNQTMAFYSSTTNSLVQRRDIQYNASDKGKQIKKHCDQHLPKFGMTDSELFKDLCSRGLMCLKPRKIWTALFTAWFRLDLTCAYHWGTLGIPSDHASSSRIMCQVTVQEWADLNEVSKQLLWYDKVSEARSISYWDSKSPSSLKLICTDFLAVAGLGSKYCFICYGKWWGQIMRKSSVVHNSEHFGRYWLTRYGEYGEYKYSL</sequence>
<comment type="caution">
    <text evidence="1">The sequence shown here is derived from an EMBL/GenBank/DDBJ whole genome shotgun (WGS) entry which is preliminary data.</text>
</comment>
<organism evidence="1 2">
    <name type="scientific">Senna tora</name>
    <dbReference type="NCBI Taxonomy" id="362788"/>
    <lineage>
        <taxon>Eukaryota</taxon>
        <taxon>Viridiplantae</taxon>
        <taxon>Streptophyta</taxon>
        <taxon>Embryophyta</taxon>
        <taxon>Tracheophyta</taxon>
        <taxon>Spermatophyta</taxon>
        <taxon>Magnoliopsida</taxon>
        <taxon>eudicotyledons</taxon>
        <taxon>Gunneridae</taxon>
        <taxon>Pentapetalae</taxon>
        <taxon>rosids</taxon>
        <taxon>fabids</taxon>
        <taxon>Fabales</taxon>
        <taxon>Fabaceae</taxon>
        <taxon>Caesalpinioideae</taxon>
        <taxon>Cassia clade</taxon>
        <taxon>Senna</taxon>
    </lineage>
</organism>
<dbReference type="OrthoDB" id="1436520at2759"/>
<evidence type="ECO:0000313" key="1">
    <source>
        <dbReference type="EMBL" id="KAF7833159.1"/>
    </source>
</evidence>
<gene>
    <name evidence="1" type="ORF">G2W53_015492</name>
</gene>
<proteinExistence type="predicted"/>
<keyword evidence="2" id="KW-1185">Reference proteome</keyword>